<feature type="transmembrane region" description="Helical" evidence="1">
    <location>
        <begin position="213"/>
        <end position="232"/>
    </location>
</feature>
<protein>
    <submittedName>
        <fullName evidence="2">Uncharacterized protein</fullName>
    </submittedName>
</protein>
<keyword evidence="1" id="KW-1133">Transmembrane helix</keyword>
<keyword evidence="3" id="KW-1185">Reference proteome</keyword>
<sequence length="540" mass="59502">MDNGLKKKEIVSTAVSCVGPSSSSVSASSATNAWWSAVRRLLLCAGLLCFVMFGGLLRRLPVQAVAVPRGASARLTPLRRMEPSLIAPGLPSSHCASARDGDSDFTIDIYHGCKFHDIGHVLEYLGEGKWKNILKDPQFAPFLTSHTILVTTMIHQPDFSVAVGDSSQNDEDAKSPLGYNVMVLEALSALGSNLNAIVNFIEVLHVKAANRNVLNIVMHFLFLVMGIWRCIWKCPKNPKEMNGSHKDDFTPTSFVSKAGCHAFIEVFGEKDYLVGTPDELKFALSESFSAWKLAVINSVGGCNTRTDFYIICIALKTTFSMLHPPATPTSPQPPSVAKTNELCMEIDPPTLEGRQCEIQYIFFLSDLGAVWHGLRRYSRWSLSGDLRCKYESPFHLTRYCFTNICFDPKFVASSLAATVGCISQSSILSISLSGLTHSRHLQLSGMGDHCVERRPYRRNCSCTLHSKSHNGGGAWAWSEGSLIMVVSSIRSSLSSSTSMARVSNAGGSVWQANQRREVVRKNAEYKIVESDRLKYHCRCK</sequence>
<dbReference type="AlphaFoldDB" id="A0A445AEB2"/>
<evidence type="ECO:0000313" key="3">
    <source>
        <dbReference type="Proteomes" id="UP000289738"/>
    </source>
</evidence>
<dbReference type="EMBL" id="SDMP01000012">
    <property type="protein sequence ID" value="RYR24760.1"/>
    <property type="molecule type" value="Genomic_DNA"/>
</dbReference>
<keyword evidence="1" id="KW-0472">Membrane</keyword>
<feature type="transmembrane region" description="Helical" evidence="1">
    <location>
        <begin position="37"/>
        <end position="57"/>
    </location>
</feature>
<dbReference type="STRING" id="3818.A0A445AEB2"/>
<gene>
    <name evidence="2" type="ORF">Ahy_B02g058290</name>
</gene>
<proteinExistence type="predicted"/>
<name>A0A445AEB2_ARAHY</name>
<evidence type="ECO:0000313" key="2">
    <source>
        <dbReference type="EMBL" id="RYR24760.1"/>
    </source>
</evidence>
<accession>A0A445AEB2</accession>
<dbReference type="Proteomes" id="UP000289738">
    <property type="component" value="Chromosome B02"/>
</dbReference>
<evidence type="ECO:0000256" key="1">
    <source>
        <dbReference type="SAM" id="Phobius"/>
    </source>
</evidence>
<keyword evidence="1" id="KW-0812">Transmembrane</keyword>
<reference evidence="2 3" key="1">
    <citation type="submission" date="2019-01" db="EMBL/GenBank/DDBJ databases">
        <title>Sequencing of cultivated peanut Arachis hypogaea provides insights into genome evolution and oil improvement.</title>
        <authorList>
            <person name="Chen X."/>
        </authorList>
    </citation>
    <scope>NUCLEOTIDE SEQUENCE [LARGE SCALE GENOMIC DNA]</scope>
    <source>
        <strain evidence="3">cv. Fuhuasheng</strain>
        <tissue evidence="2">Leaves</tissue>
    </source>
</reference>
<comment type="caution">
    <text evidence="2">The sequence shown here is derived from an EMBL/GenBank/DDBJ whole genome shotgun (WGS) entry which is preliminary data.</text>
</comment>
<organism evidence="2 3">
    <name type="scientific">Arachis hypogaea</name>
    <name type="common">Peanut</name>
    <dbReference type="NCBI Taxonomy" id="3818"/>
    <lineage>
        <taxon>Eukaryota</taxon>
        <taxon>Viridiplantae</taxon>
        <taxon>Streptophyta</taxon>
        <taxon>Embryophyta</taxon>
        <taxon>Tracheophyta</taxon>
        <taxon>Spermatophyta</taxon>
        <taxon>Magnoliopsida</taxon>
        <taxon>eudicotyledons</taxon>
        <taxon>Gunneridae</taxon>
        <taxon>Pentapetalae</taxon>
        <taxon>rosids</taxon>
        <taxon>fabids</taxon>
        <taxon>Fabales</taxon>
        <taxon>Fabaceae</taxon>
        <taxon>Papilionoideae</taxon>
        <taxon>50 kb inversion clade</taxon>
        <taxon>dalbergioids sensu lato</taxon>
        <taxon>Dalbergieae</taxon>
        <taxon>Pterocarpus clade</taxon>
        <taxon>Arachis</taxon>
    </lineage>
</organism>